<dbReference type="PANTHER" id="PTHR21041:SF2">
    <property type="entry name" value="DENDRITIC CELL-SPECIFIC TRANSMEMBRANE PROTEIN"/>
    <property type="match status" value="1"/>
</dbReference>
<evidence type="ECO:0000256" key="4">
    <source>
        <dbReference type="ARBA" id="ARBA00023136"/>
    </source>
</evidence>
<accession>A0ABQ7SJI4</accession>
<protein>
    <recommendedName>
        <fullName evidence="6">Dendritic cell-specific transmembrane protein-like domain-containing protein</fullName>
    </recommendedName>
</protein>
<gene>
    <name evidence="7" type="ORF">JD844_015847</name>
</gene>
<dbReference type="Pfam" id="PF07782">
    <property type="entry name" value="DC_STAMP"/>
    <property type="match status" value="1"/>
</dbReference>
<evidence type="ECO:0000313" key="8">
    <source>
        <dbReference type="Proteomes" id="UP000826234"/>
    </source>
</evidence>
<feature type="domain" description="Dendritic cell-specific transmembrane protein-like" evidence="6">
    <location>
        <begin position="243"/>
        <end position="349"/>
    </location>
</feature>
<dbReference type="InterPro" id="IPR051856">
    <property type="entry name" value="CSR-E3_Ligase_Protein"/>
</dbReference>
<feature type="transmembrane region" description="Helical" evidence="5">
    <location>
        <begin position="28"/>
        <end position="53"/>
    </location>
</feature>
<dbReference type="InterPro" id="IPR012858">
    <property type="entry name" value="DC_STAMP-like"/>
</dbReference>
<organism evidence="7 8">
    <name type="scientific">Phrynosoma platyrhinos</name>
    <name type="common">Desert horned lizard</name>
    <dbReference type="NCBI Taxonomy" id="52577"/>
    <lineage>
        <taxon>Eukaryota</taxon>
        <taxon>Metazoa</taxon>
        <taxon>Chordata</taxon>
        <taxon>Craniata</taxon>
        <taxon>Vertebrata</taxon>
        <taxon>Euteleostomi</taxon>
        <taxon>Lepidosauria</taxon>
        <taxon>Squamata</taxon>
        <taxon>Bifurcata</taxon>
        <taxon>Unidentata</taxon>
        <taxon>Episquamata</taxon>
        <taxon>Toxicofera</taxon>
        <taxon>Iguania</taxon>
        <taxon>Phrynosomatidae</taxon>
        <taxon>Phrynosomatinae</taxon>
        <taxon>Phrynosoma</taxon>
    </lineage>
</organism>
<evidence type="ECO:0000256" key="1">
    <source>
        <dbReference type="ARBA" id="ARBA00004141"/>
    </source>
</evidence>
<proteinExistence type="predicted"/>
<name>A0ABQ7SJI4_PHRPL</name>
<evidence type="ECO:0000259" key="6">
    <source>
        <dbReference type="Pfam" id="PF07782"/>
    </source>
</evidence>
<keyword evidence="4 5" id="KW-0472">Membrane</keyword>
<feature type="transmembrane region" description="Helical" evidence="5">
    <location>
        <begin position="341"/>
        <end position="362"/>
    </location>
</feature>
<keyword evidence="3 5" id="KW-1133">Transmembrane helix</keyword>
<evidence type="ECO:0000313" key="7">
    <source>
        <dbReference type="EMBL" id="KAH0617506.1"/>
    </source>
</evidence>
<dbReference type="Proteomes" id="UP000826234">
    <property type="component" value="Unassembled WGS sequence"/>
</dbReference>
<feature type="transmembrane region" description="Helical" evidence="5">
    <location>
        <begin position="59"/>
        <end position="82"/>
    </location>
</feature>
<sequence>MKMANFATFTQHVWNIFVSERNPGWKNLLLLFAVCSSASLIANVLLFLAGYTLLTEYPIFAAVIFMPLWVVLSISLVFFRYLRCFFALFFLTCGMHEGRNTLIAAGTGAVVAGNIQNIFYNLKQLADSVTCILESQRLSFLDEYIKAIWWIYNQSKALSNPLKDIVDVNDKLDVSYFVLDEGLNLRLNKTRLGIQNVVNRISSMLTLHISLVKKALPLLGTAFILLGTYRFLQKFLGTHSTKFKNTYITKEFIRYNEQQWQQRKLSVLPLSKEERKVYATVPSFCQTYKEKKCMIRFFLPVIANLCIWILFGAIDYLLYWLIFSVSKHLQDFPELEVHLKLYYHVSILATVLALFYSIYCFGYKFSEE</sequence>
<keyword evidence="8" id="KW-1185">Reference proteome</keyword>
<reference evidence="7 8" key="1">
    <citation type="journal article" date="2022" name="Gigascience">
        <title>A chromosome-level genome assembly and annotation of the desert horned lizard, Phrynosoma platyrhinos, provides insight into chromosomal rearrangements among reptiles.</title>
        <authorList>
            <person name="Koochekian N."/>
            <person name="Ascanio A."/>
            <person name="Farleigh K."/>
            <person name="Card D.C."/>
            <person name="Schield D.R."/>
            <person name="Castoe T.A."/>
            <person name="Jezkova T."/>
        </authorList>
    </citation>
    <scope>NUCLEOTIDE SEQUENCE [LARGE SCALE GENOMIC DNA]</scope>
    <source>
        <strain evidence="7">NK-2021</strain>
    </source>
</reference>
<dbReference type="PANTHER" id="PTHR21041">
    <property type="entry name" value="DENDRITIC CELL-SPECIFIC TRANSMEMBRANE PROTEIN"/>
    <property type="match status" value="1"/>
</dbReference>
<evidence type="ECO:0000256" key="5">
    <source>
        <dbReference type="SAM" id="Phobius"/>
    </source>
</evidence>
<evidence type="ECO:0000256" key="3">
    <source>
        <dbReference type="ARBA" id="ARBA00022989"/>
    </source>
</evidence>
<comment type="caution">
    <text evidence="7">The sequence shown here is derived from an EMBL/GenBank/DDBJ whole genome shotgun (WGS) entry which is preliminary data.</text>
</comment>
<keyword evidence="2 5" id="KW-0812">Transmembrane</keyword>
<feature type="transmembrane region" description="Helical" evidence="5">
    <location>
        <begin position="297"/>
        <end position="321"/>
    </location>
</feature>
<comment type="subcellular location">
    <subcellularLocation>
        <location evidence="1">Membrane</location>
        <topology evidence="1">Multi-pass membrane protein</topology>
    </subcellularLocation>
</comment>
<dbReference type="EMBL" id="JAIPUX010005289">
    <property type="protein sequence ID" value="KAH0617506.1"/>
    <property type="molecule type" value="Genomic_DNA"/>
</dbReference>
<evidence type="ECO:0000256" key="2">
    <source>
        <dbReference type="ARBA" id="ARBA00022692"/>
    </source>
</evidence>